<feature type="region of interest" description="Disordered" evidence="4">
    <location>
        <begin position="1"/>
        <end position="33"/>
    </location>
</feature>
<dbReference type="PANTHER" id="PTHR19848">
    <property type="entry name" value="WD40 REPEAT PROTEIN"/>
    <property type="match status" value="1"/>
</dbReference>
<dbReference type="InterPro" id="IPR015943">
    <property type="entry name" value="WD40/YVTN_repeat-like_dom_sf"/>
</dbReference>
<dbReference type="PANTHER" id="PTHR19848:SF8">
    <property type="entry name" value="F-BOX AND WD REPEAT DOMAIN CONTAINING 7"/>
    <property type="match status" value="1"/>
</dbReference>
<feature type="region of interest" description="Disordered" evidence="4">
    <location>
        <begin position="3214"/>
        <end position="3237"/>
    </location>
</feature>
<feature type="transmembrane region" description="Helical" evidence="5">
    <location>
        <begin position="1978"/>
        <end position="1998"/>
    </location>
</feature>
<feature type="domain" description="Reverse transcriptase Ty1/copia-type" evidence="6">
    <location>
        <begin position="3513"/>
        <end position="3721"/>
    </location>
</feature>
<feature type="compositionally biased region" description="Acidic residues" evidence="4">
    <location>
        <begin position="2546"/>
        <end position="2566"/>
    </location>
</feature>
<name>A0A1Q9CNG2_SYMMI</name>
<evidence type="ECO:0000256" key="2">
    <source>
        <dbReference type="ARBA" id="ARBA00022737"/>
    </source>
</evidence>
<gene>
    <name evidence="7" type="ORF">AK812_SmicGene34649</name>
</gene>
<keyword evidence="1 3" id="KW-0853">WD repeat</keyword>
<dbReference type="OrthoDB" id="445920at2759"/>
<feature type="compositionally biased region" description="Low complexity" evidence="4">
    <location>
        <begin position="2515"/>
        <end position="2528"/>
    </location>
</feature>
<keyword evidence="2" id="KW-0677">Repeat</keyword>
<feature type="region of interest" description="Disordered" evidence="4">
    <location>
        <begin position="2600"/>
        <end position="2620"/>
    </location>
</feature>
<keyword evidence="5" id="KW-0472">Membrane</keyword>
<protein>
    <submittedName>
        <fullName evidence="7">Putative WD repeat-containing protein</fullName>
    </submittedName>
</protein>
<dbReference type="InterPro" id="IPR013103">
    <property type="entry name" value="RVT_2"/>
</dbReference>
<dbReference type="Pfam" id="PF07727">
    <property type="entry name" value="RVT_2"/>
    <property type="match status" value="1"/>
</dbReference>
<feature type="region of interest" description="Disordered" evidence="4">
    <location>
        <begin position="3299"/>
        <end position="3318"/>
    </location>
</feature>
<feature type="transmembrane region" description="Helical" evidence="5">
    <location>
        <begin position="1756"/>
        <end position="1776"/>
    </location>
</feature>
<feature type="repeat" description="WD" evidence="3">
    <location>
        <begin position="512"/>
        <end position="552"/>
    </location>
</feature>
<evidence type="ECO:0000256" key="5">
    <source>
        <dbReference type="SAM" id="Phobius"/>
    </source>
</evidence>
<dbReference type="InterPro" id="IPR006553">
    <property type="entry name" value="Leu-rich_rpt_Cys-con_subtyp"/>
</dbReference>
<feature type="region of interest" description="Disordered" evidence="4">
    <location>
        <begin position="2509"/>
        <end position="2577"/>
    </location>
</feature>
<dbReference type="InterPro" id="IPR020472">
    <property type="entry name" value="WD40_PAC1"/>
</dbReference>
<feature type="repeat" description="WD" evidence="3">
    <location>
        <begin position="388"/>
        <end position="428"/>
    </location>
</feature>
<feature type="repeat" description="WD" evidence="3">
    <location>
        <begin position="471"/>
        <end position="511"/>
    </location>
</feature>
<feature type="repeat" description="WD" evidence="3">
    <location>
        <begin position="429"/>
        <end position="469"/>
    </location>
</feature>
<organism evidence="7 8">
    <name type="scientific">Symbiodinium microadriaticum</name>
    <name type="common">Dinoflagellate</name>
    <name type="synonym">Zooxanthella microadriatica</name>
    <dbReference type="NCBI Taxonomy" id="2951"/>
    <lineage>
        <taxon>Eukaryota</taxon>
        <taxon>Sar</taxon>
        <taxon>Alveolata</taxon>
        <taxon>Dinophyceae</taxon>
        <taxon>Suessiales</taxon>
        <taxon>Symbiodiniaceae</taxon>
        <taxon>Symbiodinium</taxon>
    </lineage>
</organism>
<dbReference type="InterPro" id="IPR019775">
    <property type="entry name" value="WD40_repeat_CS"/>
</dbReference>
<sequence length="4007" mass="441834">MRWSWSGETVARQAKPPRRPRQQPTGNAIGVHPADRRLWQRGRVRRARPPCCWTPTTSPGPNHLCGLCQLLHRGQHRGSDGELLRFPERSVRRPAHEDGVLALVKKRRGGDLDCGPTFNLLRGTNVLRNLSVAGALTASYQNLDDTILIESDSYARSETYAQLETGAAITSAIDALDLSQFQNEAEVHALIATALVPYWDQGEVSSFVAGELSNYATNSSVSSSISSALSSYDDSSQVDSKIITALLDFYTRAEVDQEIAVLEFAGRLRSDRQLAFEAWIDAAGFREAKCTWYGYVSGEAVQHAPWALDLFDVQLQHDPVLAFHAVQALGRCGTRDVDFAQMSELRGIEHDSAVLCACATGANRLAMGCGDGSILHDLTTDDESASKLLGHKKDVCCLCLLSEEVLASGSLDNTVRVWSLRSQEVLQVLSGHTHWVLGLARLSDTQLASASRDKTIRLWNLAKAEEDYRVLQGHAGPVICLCRTTASSLVSGSSDRTLRVWSSDTGEELRQLHGHTDGVRCLCQASAELLASGSVDKTVRLWDLTSWTTVRVLEGFTGSVRSLCLLAPNHLAAADGKGRLIVRAVQSGEKVHDVKSAHSEPIGALTVAKVGGEHVLCSGSADSTLKLWQLQVWGIRGFSKDPNELRSIKHDSEVRCACTTGASNMAVGCSDGSIRLHDLTTDDESVSKLLGHEQAVCCLCLLCEEVLASGSEDNTVRVWSLRSQEVLQVLSGHTDWVQGLARLSDTQLAGASVDGTIRLWNLAEAEEDYRVLQGHSGIVFCLCRTAAGSLVSGSSDRTLRVWNCDTGEELQELRGHTSNVNCLCQASAELLASGSLDKTVRLWDLTSWTTVRVLEGLTAHVSSLCLLAPNHLAAADGNGRLCVWCVDSGEPVHELKSAHSNTIRALTVAKVRGEHMLCSGSSDSTLKLWQLQDSACGHEEQVLNLQWTDRFIDTALPSACAVTAARAAPGWIGSEWELFARASGAILRVDEMAQLFHVFSWWLEVTSFEGSEMLCWQLWASLRLRCCPNPPALLPSIRKPRRPAQAEASRHQLAAKVACGKLRLRRHVEGLGGVFAVAKKGGRQRKIWDGSKVSESAAVPPKPRRLANPSSFLDLQIDPGAPVFFSKRDASTFFDTLKVPPALQTWFGQPPITMQEFQQHGLEGEALRIACDDCDHNNLGLAELLFPVHAVWPMGFSWSSAVAQDTTLATCVAAGIAEEHILSLDHDIPQCHDEVCFVATDDTVLVHTDARKGRDTLANLDRAFESHGIPRNASKDISLAPELTALGCDLSNNPVKAEPNSEKMGQCICRTLDLLHRTHASPRAVHGLLGVWEWFALLQRGFFSIYDSVYQFVRKEPADCVFPVPGAVLNEMLVSALLAPLLSADLDRLVLPKLVATDAAPEFGFGVSACECNIREATQVCRLSERRGDYVRLTSHPGDVAEMPRLGVPRKLGCTQKDFVTIICSKAKWPAHSGETDPLAVARPGYMQSQLIYMYSALPSPLSHWPPKLSLEQATQTTLSRVVRRDLDTASCSSGLQAKPSAGVGEIDLHFAMAEARALLDSEQPDRPRSLVATLVCPQPHKLMDGHGRLQLAEHVREHFLRVTDLEIDLGISKQTLRLAPAQESCRDDVEQGRLPTLQRQLVVPAAARVLGFKYHEAVEQETGFARVHALCVLLEEEGKLYLEPLSRIYIDQLSRYVPGRVRWLPPALEKKMGKEGLDVTELPEVDGLQILPASMDHIVDARYKDPWKALSFSKMMWWVDLSLLTCALFYIDIVLDIKQLALFYGSGLHGYLLLNMMGIAMPIMFTTWDAIRFVGTRSPDLDAMTFWIPPGILLPLLVIATISQTLMLLLSLVSAATGKKHPLLSGAKFAEVAESATSALVQTNFLISALGGVSQIQALELSEEQLQSMQLSVAVSCLSLGLGFASRDKADSAVLGLPGKLGWDATMAALVLTRSMEVSSRVFAYNILQVSVRGWPLLRFGSLVAVGLVLVSARLLFPDASLADVAASTIAHPGQILEPSSLLPLQHSLCLHGLIVAAAGGSQLLLHTSAAPDASKMLPSALLIAWLVGHLDQTREGCNNDGADTVSIASWAALVLLRMRGTYVDQPRFVALASAGDRSIPFSTLAPAFGSSGQVPKAVFKAMKAKHPLKLDTKAAVQGLDEKTLRMILNSGVGVQLAPIALEVSGLSLVALIECLAASTPESLQLHGFRDIAGVPWQLLGGAEWPQLKKADLAECFEENGEGAEGLLGALARCRELQELNMVGCQKVPAAAWRLLATAEWPALKKADFTGCFCENGEGAAELLGALCRCRELEELNMSRCPKVPAAAWRLLAKAEWPALKKAYFAACFHDDGEGAEELLGALGRCRELEAVDFDDCEKIPESAWAALGEGWGGRVAGSEAFKRAFHFGFPWPLGARRDPEAPGGETVGFDKRPLSRLAEMSELRYTKDGVPIFDGSPESFVGYQRAALVYAETVEWKKRGEGMTAWIVRHDEALLEAKRTLAEAIHEYGPNHSRSSSTSPTRKSSSWQAYSRAGTPVTPFETEAAADEVEENATSEIREDEYEPEAPTAMTNDDEDEHWTSWWQGTWWQSQEWDTWSWKASGDQGSPAGSWKARGSPSRASWDASEAASAQAEKFLPDFVIAWLLLQRSGLDATERSVIAANLKNQFTTIRVKEALKLTWPDEELKKRDSTKHSAMFTAEEAALLAEADEEDHTEPPSWDNAEEEHAYQALEDDAQEAFAALQEARRTLRDAREKQSQMRRNRSFFPPSKGYGKGSGKQRNHDRPPIRCFKYGGPHRRQDCPELNRSQDCPELNEKSTSEQVSFVFSATEDASKNDGGAAESEWPEEAALAAHVEVSMLALQDAIQQGKAVIDGGATSSLGSEEAMQAIADLNWRNKGRDGIEILSHETPSFRFGNNGQQSCMATALLQTPAGDKEAKMRIHLHDIPGQPVLLSVKSLRSLGAVIDFERDEAIFRRLDPSKVVRLETTDSGHQLYPLVENVLNNAKHRVCVFLIDFPTCRTNLRLAKHFKRTQGVTTLKVPSRVTMSGAKMTKVELQKRLQMLGETPPAGWTKVQLASRLAEISEESETTLSERDAAKMVNKCKTKVALQELLTEHQVYYTKHQNSDQLKSSMLKYLMENKVPASENNYMGFGKHSQLTYGETLVFMPAYVEWCATTAAEEPECHWRLRRFARWVQGLGEGEKKEITKRIQIEHHGSPPKKGYAATSASSSTTNNENKWEMVSDLEMIPAEANDQSSRICELENELRQLRDMIQAKTETDKVVKQVQFGTGLCFAADEDQGESRAPEHSSDDLRDIPADERKRIFQNLRQVLDNYLLDRQIEAMCTAEKVFLEEQAKERRSGVRLEENDSSPGLRRPLQQADFLEDCGVVFPEEENGFWASERPAVTFSLELPPVHTKQGKEWTRDLGCFFVKQLKRQAVEVSEKRLSEKELEGFRKAKQKEVKNFVVARAFQALPKDLQPSRKQVMKMRWLLTWKLDDDPPPGEPLKRDASGNPLKPKARAVVLGYMDPEYEYRPTSSPTMGRSTRQMFLQNCASRKFTVEKGDISGAFLQGDDFGPDRPMVCEPLPEICQALGVPEKSEMLLTKAAYGLVEAPIQWYLSVARFLEGLGAERQLSDPACWGFFRKERTPIGWVCGHVDDLMFGGDHQDPLWMEIRKKIQERFNWGQWESKKFIQCGVLIEQTSEGFLLSQPEYLNSVSEIHVSRARSQELTAGVTNHEQMQLRSVLGALSWHATQVAPEWSAPVGALLSKTSKGTVQDIVDTNKLLRRAKLSQHQKMRIHGFPQEEPLLAAWADAADGHRPDGGSTKGTFIGWTTPRLLRGDLVPISPLFWQSAKIQKTCKSSGAAETRAAADTEDEMFALRFQAFEFLGGVVSIWQCDKAVSEIAGVLISDSKNLYDRLNQTVLTLKGAEKRIDIETLCLKESMSATSLKIRWVNGDSQLANSLTKEAELHQLFEFFRRNGQWRIVYDPELLARCLAFGGFLV</sequence>
<feature type="repeat" description="WD" evidence="3">
    <location>
        <begin position="896"/>
        <end position="939"/>
    </location>
</feature>
<feature type="repeat" description="WD" evidence="3">
    <location>
        <begin position="730"/>
        <end position="770"/>
    </location>
</feature>
<dbReference type="InterPro" id="IPR032675">
    <property type="entry name" value="LRR_dom_sf"/>
</dbReference>
<comment type="caution">
    <text evidence="7">The sequence shown here is derived from an EMBL/GenBank/DDBJ whole genome shotgun (WGS) entry which is preliminary data.</text>
</comment>
<feature type="repeat" description="WD" evidence="3">
    <location>
        <begin position="772"/>
        <end position="812"/>
    </location>
</feature>
<proteinExistence type="predicted"/>
<evidence type="ECO:0000313" key="7">
    <source>
        <dbReference type="EMBL" id="OLP84468.1"/>
    </source>
</evidence>
<evidence type="ECO:0000259" key="6">
    <source>
        <dbReference type="Pfam" id="PF07727"/>
    </source>
</evidence>
<dbReference type="InterPro" id="IPR036322">
    <property type="entry name" value="WD40_repeat_dom_sf"/>
</dbReference>
<evidence type="ECO:0000256" key="3">
    <source>
        <dbReference type="PROSITE-ProRule" id="PRU00221"/>
    </source>
</evidence>
<dbReference type="Gene3D" id="2.130.10.10">
    <property type="entry name" value="YVTN repeat-like/Quinoprotein amine dehydrogenase"/>
    <property type="match status" value="4"/>
</dbReference>
<feature type="repeat" description="WD" evidence="3">
    <location>
        <begin position="813"/>
        <end position="853"/>
    </location>
</feature>
<dbReference type="PROSITE" id="PS50082">
    <property type="entry name" value="WD_REPEATS_2"/>
    <property type="match status" value="10"/>
</dbReference>
<dbReference type="Gene3D" id="3.80.10.10">
    <property type="entry name" value="Ribonuclease Inhibitor"/>
    <property type="match status" value="1"/>
</dbReference>
<feature type="region of interest" description="Disordered" evidence="4">
    <location>
        <begin position="2754"/>
        <end position="2796"/>
    </location>
</feature>
<dbReference type="PROSITE" id="PS00678">
    <property type="entry name" value="WD_REPEATS_1"/>
    <property type="match status" value="4"/>
</dbReference>
<feature type="repeat" description="WD" evidence="3">
    <location>
        <begin position="595"/>
        <end position="631"/>
    </location>
</feature>
<dbReference type="CDD" id="cd00200">
    <property type="entry name" value="WD40"/>
    <property type="match status" value="2"/>
</dbReference>
<keyword evidence="5" id="KW-1133">Transmembrane helix</keyword>
<evidence type="ECO:0000256" key="1">
    <source>
        <dbReference type="ARBA" id="ARBA00022574"/>
    </source>
</evidence>
<dbReference type="SUPFAM" id="SSF50978">
    <property type="entry name" value="WD40 repeat-like"/>
    <property type="match status" value="2"/>
</dbReference>
<evidence type="ECO:0000313" key="8">
    <source>
        <dbReference type="Proteomes" id="UP000186817"/>
    </source>
</evidence>
<reference evidence="7 8" key="1">
    <citation type="submission" date="2016-02" db="EMBL/GenBank/DDBJ databases">
        <title>Genome analysis of coral dinoflagellate symbionts highlights evolutionary adaptations to a symbiotic lifestyle.</title>
        <authorList>
            <person name="Aranda M."/>
            <person name="Li Y."/>
            <person name="Liew Y.J."/>
            <person name="Baumgarten S."/>
            <person name="Simakov O."/>
            <person name="Wilson M."/>
            <person name="Piel J."/>
            <person name="Ashoor H."/>
            <person name="Bougouffa S."/>
            <person name="Bajic V.B."/>
            <person name="Ryu T."/>
            <person name="Ravasi T."/>
            <person name="Bayer T."/>
            <person name="Micklem G."/>
            <person name="Kim H."/>
            <person name="Bhak J."/>
            <person name="Lajeunesse T.C."/>
            <person name="Voolstra C.R."/>
        </authorList>
    </citation>
    <scope>NUCLEOTIDE SEQUENCE [LARGE SCALE GENOMIC DNA]</scope>
    <source>
        <strain evidence="7 8">CCMP2467</strain>
    </source>
</reference>
<dbReference type="PROSITE" id="PS50294">
    <property type="entry name" value="WD_REPEATS_REGION"/>
    <property type="match status" value="8"/>
</dbReference>
<feature type="transmembrane region" description="Helical" evidence="5">
    <location>
        <begin position="1783"/>
        <end position="1807"/>
    </location>
</feature>
<dbReference type="SMART" id="SM00367">
    <property type="entry name" value="LRR_CC"/>
    <property type="match status" value="3"/>
</dbReference>
<feature type="transmembrane region" description="Helical" evidence="5">
    <location>
        <begin position="1827"/>
        <end position="1854"/>
    </location>
</feature>
<dbReference type="Pfam" id="PF00400">
    <property type="entry name" value="WD40"/>
    <property type="match status" value="9"/>
</dbReference>
<dbReference type="SUPFAM" id="SSF52047">
    <property type="entry name" value="RNI-like"/>
    <property type="match status" value="1"/>
</dbReference>
<evidence type="ECO:0000256" key="4">
    <source>
        <dbReference type="SAM" id="MobiDB-lite"/>
    </source>
</evidence>
<feature type="compositionally biased region" description="Low complexity" evidence="4">
    <location>
        <begin position="3226"/>
        <end position="3235"/>
    </location>
</feature>
<keyword evidence="5" id="KW-0812">Transmembrane</keyword>
<accession>A0A1Q9CNG2</accession>
<dbReference type="Proteomes" id="UP000186817">
    <property type="component" value="Unassembled WGS sequence"/>
</dbReference>
<feature type="compositionally biased region" description="Basic and acidic residues" evidence="4">
    <location>
        <begin position="3303"/>
        <end position="3318"/>
    </location>
</feature>
<keyword evidence="8" id="KW-1185">Reference proteome</keyword>
<dbReference type="SMART" id="SM00320">
    <property type="entry name" value="WD40"/>
    <property type="match status" value="14"/>
</dbReference>
<feature type="repeat" description="WD" evidence="3">
    <location>
        <begin position="689"/>
        <end position="729"/>
    </location>
</feature>
<dbReference type="PRINTS" id="PR00320">
    <property type="entry name" value="GPROTEINBRPT"/>
</dbReference>
<dbReference type="InterPro" id="IPR001680">
    <property type="entry name" value="WD40_rpt"/>
</dbReference>
<dbReference type="EMBL" id="LSRX01001040">
    <property type="protein sequence ID" value="OLP84468.1"/>
    <property type="molecule type" value="Genomic_DNA"/>
</dbReference>